<organism evidence="1 2">
    <name type="scientific">Diatraea saccharalis</name>
    <name type="common">sugarcane borer</name>
    <dbReference type="NCBI Taxonomy" id="40085"/>
    <lineage>
        <taxon>Eukaryota</taxon>
        <taxon>Metazoa</taxon>
        <taxon>Ecdysozoa</taxon>
        <taxon>Arthropoda</taxon>
        <taxon>Hexapoda</taxon>
        <taxon>Insecta</taxon>
        <taxon>Pterygota</taxon>
        <taxon>Neoptera</taxon>
        <taxon>Endopterygota</taxon>
        <taxon>Lepidoptera</taxon>
        <taxon>Glossata</taxon>
        <taxon>Ditrysia</taxon>
        <taxon>Pyraloidea</taxon>
        <taxon>Crambidae</taxon>
        <taxon>Crambinae</taxon>
        <taxon>Diatraea</taxon>
    </lineage>
</organism>
<proteinExistence type="predicted"/>
<evidence type="ECO:0000313" key="1">
    <source>
        <dbReference type="EMBL" id="CAG9790219.1"/>
    </source>
</evidence>
<gene>
    <name evidence="1" type="ORF">DIATSA_LOCUS7888</name>
</gene>
<evidence type="ECO:0000313" key="2">
    <source>
        <dbReference type="Proteomes" id="UP001153714"/>
    </source>
</evidence>
<reference evidence="1" key="1">
    <citation type="submission" date="2021-12" db="EMBL/GenBank/DDBJ databases">
        <authorList>
            <person name="King R."/>
        </authorList>
    </citation>
    <scope>NUCLEOTIDE SEQUENCE</scope>
</reference>
<keyword evidence="2" id="KW-1185">Reference proteome</keyword>
<reference evidence="1" key="2">
    <citation type="submission" date="2022-10" db="EMBL/GenBank/DDBJ databases">
        <authorList>
            <consortium name="ENA_rothamsted_submissions"/>
            <consortium name="culmorum"/>
            <person name="King R."/>
        </authorList>
    </citation>
    <scope>NUCLEOTIDE SEQUENCE</scope>
</reference>
<name>A0A9N9R679_9NEOP</name>
<dbReference type="Proteomes" id="UP001153714">
    <property type="component" value="Chromosome 21"/>
</dbReference>
<protein>
    <submittedName>
        <fullName evidence="1">Uncharacterized protein</fullName>
    </submittedName>
</protein>
<dbReference type="EMBL" id="OU893352">
    <property type="protein sequence ID" value="CAG9790219.1"/>
    <property type="molecule type" value="Genomic_DNA"/>
</dbReference>
<dbReference type="AlphaFoldDB" id="A0A9N9R679"/>
<sequence length="96" mass="11736">MEVVDVDTFLNKSLFYHILTNNLGWPWVETHFILRTYCINCKTNAVYFHDRPWHIVADMNEPEHLIHFLKNPEFWCFKGEYLMYDHYPLDECDFCT</sequence>
<accession>A0A9N9R679</accession>